<keyword evidence="6 7" id="KW-0539">Nucleus</keyword>
<keyword evidence="4 7" id="KW-0235">DNA replication</keyword>
<dbReference type="PANTHER" id="PTHR12087">
    <property type="entry name" value="ORIGIN RECOGNITION COMPLEX SUBUNIT 4"/>
    <property type="match status" value="1"/>
</dbReference>
<evidence type="ECO:0000259" key="9">
    <source>
        <dbReference type="Pfam" id="PF14629"/>
    </source>
</evidence>
<comment type="caution">
    <text evidence="10">The sequence shown here is derived from an EMBL/GenBank/DDBJ whole genome shotgun (WGS) entry which is preliminary data.</text>
</comment>
<dbReference type="Proteomes" id="UP000318571">
    <property type="component" value="Chromosome 5"/>
</dbReference>
<accession>A0A553PFA0</accession>
<name>A0A553PFA0_TIGCA</name>
<dbReference type="AlphaFoldDB" id="A0A553PFA0"/>
<dbReference type="InterPro" id="IPR032705">
    <property type="entry name" value="ORC4_C"/>
</dbReference>
<sequence>MPFESPRKRIRFSHEEWLTPQKIADQLIQELEDKSFLGFREERNHLQDLILRTLNGGESNSVLIMGGVGVGKTAFLNQVLADVTKERAKTKVVEDNVLVVRLSGWLQVDDRLALKEITRQLHLDNVVGDKVFGSFADHLEFLLASLKAGDQKSSKPVVFVLDQFDLFCEHHNQTLLYNLFDTAQSRAVPMIIIGLTPRIDVVEMMEKRVKSRFCHRSIHLNNPTSFNGYLEYFQHFLSPQIGNPDKSWKRHLKDKFLDTNSPGKKVLNQLYDMDSSISHLKYILHEALFQFLSDPNGSSFEPEHLEVAAKLWRPNFDEELLLGLTVLDLALAVAVKNTAFNKVDRHVNFEMVFHEFKTFVNRKCSMLNFDRSIIMKSWENLIHLEILRPLDRGAKVQNEYKDYIMDIMDLDLTKVVDKVPGIPLDLRDWAKTGFRESA</sequence>
<comment type="function">
    <text evidence="7">Component of the origin recognition complex (ORC) that binds origins of replication.</text>
</comment>
<dbReference type="GO" id="GO:0005664">
    <property type="term" value="C:nuclear origin of replication recognition complex"/>
    <property type="evidence" value="ECO:0007669"/>
    <property type="project" value="TreeGrafter"/>
</dbReference>
<dbReference type="STRING" id="6832.A0A553PFA0"/>
<keyword evidence="11" id="KW-1185">Reference proteome</keyword>
<protein>
    <recommendedName>
        <fullName evidence="3 7">Origin recognition complex subunit 4</fullName>
    </recommendedName>
</protein>
<keyword evidence="5 7" id="KW-0238">DNA-binding</keyword>
<evidence type="ECO:0000256" key="5">
    <source>
        <dbReference type="ARBA" id="ARBA00023125"/>
    </source>
</evidence>
<evidence type="ECO:0000313" key="10">
    <source>
        <dbReference type="EMBL" id="TRY76351.1"/>
    </source>
</evidence>
<evidence type="ECO:0000313" key="11">
    <source>
        <dbReference type="Proteomes" id="UP000318571"/>
    </source>
</evidence>
<evidence type="ECO:0000256" key="1">
    <source>
        <dbReference type="ARBA" id="ARBA00004123"/>
    </source>
</evidence>
<dbReference type="EMBL" id="VCGU01000004">
    <property type="protein sequence ID" value="TRY76351.1"/>
    <property type="molecule type" value="Genomic_DNA"/>
</dbReference>
<proteinExistence type="inferred from homology"/>
<dbReference type="InterPro" id="IPR016527">
    <property type="entry name" value="ORC4"/>
</dbReference>
<dbReference type="InterPro" id="IPR041664">
    <property type="entry name" value="AAA_16"/>
</dbReference>
<dbReference type="PIRSF" id="PIRSF007858">
    <property type="entry name" value="ORC4"/>
    <property type="match status" value="1"/>
</dbReference>
<evidence type="ECO:0000256" key="7">
    <source>
        <dbReference type="PIRNR" id="PIRNR007858"/>
    </source>
</evidence>
<evidence type="ECO:0000256" key="6">
    <source>
        <dbReference type="ARBA" id="ARBA00023242"/>
    </source>
</evidence>
<reference evidence="10 11" key="1">
    <citation type="journal article" date="2018" name="Nat. Ecol. Evol.">
        <title>Genomic signatures of mitonuclear coevolution across populations of Tigriopus californicus.</title>
        <authorList>
            <person name="Barreto F.S."/>
            <person name="Watson E.T."/>
            <person name="Lima T.G."/>
            <person name="Willett C.S."/>
            <person name="Edmands S."/>
            <person name="Li W."/>
            <person name="Burton R.S."/>
        </authorList>
    </citation>
    <scope>NUCLEOTIDE SEQUENCE [LARGE SCALE GENOMIC DNA]</scope>
    <source>
        <strain evidence="10 11">San Diego</strain>
    </source>
</reference>
<dbReference type="GO" id="GO:0006270">
    <property type="term" value="P:DNA replication initiation"/>
    <property type="evidence" value="ECO:0007669"/>
    <property type="project" value="TreeGrafter"/>
</dbReference>
<dbReference type="GO" id="GO:0003688">
    <property type="term" value="F:DNA replication origin binding"/>
    <property type="evidence" value="ECO:0007669"/>
    <property type="project" value="TreeGrafter"/>
</dbReference>
<feature type="domain" description="Origin recognition complex subunit 4 C-terminal" evidence="9">
    <location>
        <begin position="246"/>
        <end position="416"/>
    </location>
</feature>
<evidence type="ECO:0000259" key="8">
    <source>
        <dbReference type="Pfam" id="PF13191"/>
    </source>
</evidence>
<gene>
    <name evidence="10" type="ORF">TCAL_12274</name>
</gene>
<dbReference type="SUPFAM" id="SSF52540">
    <property type="entry name" value="P-loop containing nucleoside triphosphate hydrolases"/>
    <property type="match status" value="1"/>
</dbReference>
<comment type="subcellular location">
    <subcellularLocation>
        <location evidence="1 7">Nucleus</location>
    </subcellularLocation>
</comment>
<evidence type="ECO:0000256" key="2">
    <source>
        <dbReference type="ARBA" id="ARBA00005334"/>
    </source>
</evidence>
<dbReference type="Pfam" id="PF13191">
    <property type="entry name" value="AAA_16"/>
    <property type="match status" value="1"/>
</dbReference>
<evidence type="ECO:0000256" key="3">
    <source>
        <dbReference type="ARBA" id="ARBA00019083"/>
    </source>
</evidence>
<feature type="domain" description="Orc1-like AAA ATPase" evidence="8">
    <location>
        <begin position="40"/>
        <end position="193"/>
    </location>
</feature>
<dbReference type="Gene3D" id="3.40.50.300">
    <property type="entry name" value="P-loop containing nucleotide triphosphate hydrolases"/>
    <property type="match status" value="1"/>
</dbReference>
<evidence type="ECO:0000256" key="4">
    <source>
        <dbReference type="ARBA" id="ARBA00022705"/>
    </source>
</evidence>
<comment type="similarity">
    <text evidence="2 7">Belongs to the ORC4 family.</text>
</comment>
<dbReference type="Pfam" id="PF14629">
    <property type="entry name" value="ORC4_C"/>
    <property type="match status" value="1"/>
</dbReference>
<dbReference type="PANTHER" id="PTHR12087:SF0">
    <property type="entry name" value="ORIGIN RECOGNITION COMPLEX SUBUNIT 4"/>
    <property type="match status" value="1"/>
</dbReference>
<dbReference type="InterPro" id="IPR027417">
    <property type="entry name" value="P-loop_NTPase"/>
</dbReference>
<organism evidence="10 11">
    <name type="scientific">Tigriopus californicus</name>
    <name type="common">Marine copepod</name>
    <dbReference type="NCBI Taxonomy" id="6832"/>
    <lineage>
        <taxon>Eukaryota</taxon>
        <taxon>Metazoa</taxon>
        <taxon>Ecdysozoa</taxon>
        <taxon>Arthropoda</taxon>
        <taxon>Crustacea</taxon>
        <taxon>Multicrustacea</taxon>
        <taxon>Hexanauplia</taxon>
        <taxon>Copepoda</taxon>
        <taxon>Harpacticoida</taxon>
        <taxon>Harpacticidae</taxon>
        <taxon>Tigriopus</taxon>
    </lineage>
</organism>
<dbReference type="OMA" id="MVYARWE"/>